<keyword evidence="20" id="KW-1185">Reference proteome</keyword>
<feature type="transmembrane region" description="Helical" evidence="17">
    <location>
        <begin position="227"/>
        <end position="249"/>
    </location>
</feature>
<evidence type="ECO:0000313" key="20">
    <source>
        <dbReference type="Proteomes" id="UP000494206"/>
    </source>
</evidence>
<evidence type="ECO:0000259" key="18">
    <source>
        <dbReference type="SMART" id="SM00918"/>
    </source>
</evidence>
<keyword evidence="10" id="KW-0406">Ion transport</keyword>
<feature type="transmembrane region" description="Helical" evidence="17">
    <location>
        <begin position="161"/>
        <end position="181"/>
    </location>
</feature>
<dbReference type="InterPro" id="IPR038479">
    <property type="entry name" value="Transthyretin-like_sf"/>
</dbReference>
<gene>
    <name evidence="19" type="ORF">CBOVIS_LOCUS2639</name>
</gene>
<dbReference type="GO" id="GO:0015276">
    <property type="term" value="F:ligand-gated monoatomic ion channel activity"/>
    <property type="evidence" value="ECO:0007669"/>
    <property type="project" value="InterPro"/>
</dbReference>
<evidence type="ECO:0000256" key="7">
    <source>
        <dbReference type="ARBA" id="ARBA00022692"/>
    </source>
</evidence>
<dbReference type="Gene3D" id="3.40.190.10">
    <property type="entry name" value="Periplasmic binding protein-like II"/>
    <property type="match status" value="1"/>
</dbReference>
<dbReference type="Pfam" id="PF10613">
    <property type="entry name" value="Lig_chan-Glu_bd"/>
    <property type="match status" value="1"/>
</dbReference>
<dbReference type="FunFam" id="1.10.287.70:FF:000232">
    <property type="entry name" value="GLutamate Receptor family (AMPA)"/>
    <property type="match status" value="1"/>
</dbReference>
<dbReference type="GO" id="GO:0005576">
    <property type="term" value="C:extracellular region"/>
    <property type="evidence" value="ECO:0007669"/>
    <property type="project" value="UniProtKB-SubCell"/>
</dbReference>
<feature type="transmembrane region" description="Helical" evidence="17">
    <location>
        <begin position="188"/>
        <end position="207"/>
    </location>
</feature>
<dbReference type="InterPro" id="IPR019594">
    <property type="entry name" value="Glu/Gly-bd"/>
</dbReference>
<dbReference type="InterPro" id="IPR001320">
    <property type="entry name" value="Iontro_rcpt_C"/>
</dbReference>
<accession>A0A8S1EFE7</accession>
<evidence type="ECO:0000256" key="3">
    <source>
        <dbReference type="ARBA" id="ARBA00008685"/>
    </source>
</evidence>
<proteinExistence type="inferred from homology"/>
<evidence type="ECO:0000256" key="4">
    <source>
        <dbReference type="ARBA" id="ARBA00010112"/>
    </source>
</evidence>
<evidence type="ECO:0000256" key="2">
    <source>
        <dbReference type="ARBA" id="ARBA00004613"/>
    </source>
</evidence>
<evidence type="ECO:0000256" key="1">
    <source>
        <dbReference type="ARBA" id="ARBA00004141"/>
    </source>
</evidence>
<dbReference type="SMART" id="SM00918">
    <property type="entry name" value="Lig_chan-Glu_bd"/>
    <property type="match status" value="1"/>
</dbReference>
<dbReference type="Proteomes" id="UP000494206">
    <property type="component" value="Unassembled WGS sequence"/>
</dbReference>
<evidence type="ECO:0000256" key="11">
    <source>
        <dbReference type="ARBA" id="ARBA00023136"/>
    </source>
</evidence>
<feature type="region of interest" description="Disordered" evidence="16">
    <location>
        <begin position="459"/>
        <end position="482"/>
    </location>
</feature>
<feature type="transmembrane region" description="Helical" evidence="17">
    <location>
        <begin position="490"/>
        <end position="507"/>
    </location>
</feature>
<keyword evidence="5" id="KW-0813">Transport</keyword>
<evidence type="ECO:0000256" key="14">
    <source>
        <dbReference type="ARBA" id="ARBA00023286"/>
    </source>
</evidence>
<dbReference type="GO" id="GO:0009986">
    <property type="term" value="C:cell surface"/>
    <property type="evidence" value="ECO:0007669"/>
    <property type="project" value="InterPro"/>
</dbReference>
<keyword evidence="11 17" id="KW-0472">Membrane</keyword>
<dbReference type="Gene3D" id="2.60.40.3330">
    <property type="match status" value="2"/>
</dbReference>
<evidence type="ECO:0000256" key="8">
    <source>
        <dbReference type="ARBA" id="ARBA00022729"/>
    </source>
</evidence>
<dbReference type="InterPro" id="IPR001534">
    <property type="entry name" value="Transthyretin-like"/>
</dbReference>
<comment type="caution">
    <text evidence="19">The sequence shown here is derived from an EMBL/GenBank/DDBJ whole genome shotgun (WGS) entry which is preliminary data.</text>
</comment>
<keyword evidence="8" id="KW-0732">Signal</keyword>
<sequence>MQYPSNGTYHDATFMRSNEKSFLYNDLKNQTLRVVFPTIEPPYVNYANFSDDAVAEKGYGPGVVMEILKEIGRRLNLTYEIIPSEGTSWGEFINGTWTGAFGQLKRGEADILAGAAIIDYDRSMLCDMTYPFQFEPTGIMIRYPEKYEDDTLLIVTEPFSWTVWFITAVVIFVSALIFLAMTTILRRVFGEMHVTLFESTWVFFSIFVQQGLPQQPRSWSCRVLIGLWWLASITLSATFTGSLVALFAVEKTNLPFQNIDTLVRSVKQGKFEIVMDGNSFTRTEMIARSKLPVYQELWHEILVNHKVKYVDGIQKGVEFVRANSGYALLGPMATLRFYVYSDCKVLLLNDGILPVYLSIPLAKNSKYTSYFSTKIREMVERGFTEKWISDYESYVATQRINECNSTTPGPKSYLDLKRAQGAFWVLLAGTILGIVLFIGEFLHQLFYKHIFKRYWRSNNESSTTPPSIHNITTPECSSSEASNETEGKMIARYLILFGLFITISYSFRTQSTGVKGKLMCGNKPANGVQLTLYDEDNGPNPDDNLDRQLSKDDGSFYLAGSSMELTQIDPELRIYHNCNDKKTTCKREWIIRIPSKYITDGPEPKEIMDLGTMNLEMIAKICILLAVCTLVITGETDKQHTGKQSYKVKGILKCGHVPAKGVLVKLVDDDFGPDPDDDLGRGYTNADGAFELNGNTTELTTIDPHLKIYHDCNDGAQPCQRRWKFELPNRYILSGKNNQRTLDIGTWNLEAILPGESRDCHH</sequence>
<evidence type="ECO:0000313" key="19">
    <source>
        <dbReference type="EMBL" id="CAB3399539.1"/>
    </source>
</evidence>
<comment type="similarity">
    <text evidence="3">Belongs to the glutamate-gated ion channel (TC 1.A.10.1) family.</text>
</comment>
<comment type="subcellular location">
    <subcellularLocation>
        <location evidence="1">Membrane</location>
        <topology evidence="1">Multi-pass membrane protein</topology>
    </subcellularLocation>
    <subcellularLocation>
        <location evidence="2">Secreted</location>
    </subcellularLocation>
</comment>
<evidence type="ECO:0000256" key="16">
    <source>
        <dbReference type="SAM" id="MobiDB-lite"/>
    </source>
</evidence>
<keyword evidence="9 17" id="KW-1133">Transmembrane helix</keyword>
<comment type="similarity">
    <text evidence="4">Belongs to the nematode transthyretin-like family.</text>
</comment>
<keyword evidence="12" id="KW-0675">Receptor</keyword>
<evidence type="ECO:0000256" key="6">
    <source>
        <dbReference type="ARBA" id="ARBA00022525"/>
    </source>
</evidence>
<evidence type="ECO:0000256" key="12">
    <source>
        <dbReference type="ARBA" id="ARBA00023170"/>
    </source>
</evidence>
<evidence type="ECO:0000256" key="9">
    <source>
        <dbReference type="ARBA" id="ARBA00022989"/>
    </source>
</evidence>
<dbReference type="PANTHER" id="PTHR21700:SF114">
    <property type="entry name" value="TRANSTHYRETIN-LIKE FAMILY PROTEIN"/>
    <property type="match status" value="1"/>
</dbReference>
<dbReference type="Pfam" id="PF00060">
    <property type="entry name" value="Lig_chan"/>
    <property type="match status" value="1"/>
</dbReference>
<dbReference type="EMBL" id="CADEPM010000002">
    <property type="protein sequence ID" value="CAB3399539.1"/>
    <property type="molecule type" value="Genomic_DNA"/>
</dbReference>
<keyword evidence="7 17" id="KW-0812">Transmembrane</keyword>
<feature type="transmembrane region" description="Helical" evidence="17">
    <location>
        <begin position="421"/>
        <end position="446"/>
    </location>
</feature>
<dbReference type="PANTHER" id="PTHR21700">
    <property type="entry name" value="TRANSTHYRETIN-LIKE FAMILY PROTEIN-RELATED"/>
    <property type="match status" value="1"/>
</dbReference>
<evidence type="ECO:0000256" key="5">
    <source>
        <dbReference type="ARBA" id="ARBA00022448"/>
    </source>
</evidence>
<evidence type="ECO:0000256" key="15">
    <source>
        <dbReference type="ARBA" id="ARBA00023303"/>
    </source>
</evidence>
<evidence type="ECO:0000256" key="10">
    <source>
        <dbReference type="ARBA" id="ARBA00023065"/>
    </source>
</evidence>
<dbReference type="SUPFAM" id="SSF53850">
    <property type="entry name" value="Periplasmic binding protein-like II"/>
    <property type="match status" value="1"/>
</dbReference>
<dbReference type="Pfam" id="PF01060">
    <property type="entry name" value="TTR-52"/>
    <property type="match status" value="2"/>
</dbReference>
<dbReference type="GO" id="GO:0016020">
    <property type="term" value="C:membrane"/>
    <property type="evidence" value="ECO:0007669"/>
    <property type="project" value="UniProtKB-SubCell"/>
</dbReference>
<keyword evidence="14" id="KW-1071">Ligand-gated ion channel</keyword>
<keyword evidence="15" id="KW-0407">Ion channel</keyword>
<dbReference type="OrthoDB" id="9997229at2759"/>
<protein>
    <recommendedName>
        <fullName evidence="18">Ionotropic glutamate receptor L-glutamate and glycine-binding domain-containing protein</fullName>
    </recommendedName>
</protein>
<name>A0A8S1EFE7_9PELO</name>
<keyword evidence="13" id="KW-0325">Glycoprotein</keyword>
<evidence type="ECO:0000256" key="17">
    <source>
        <dbReference type="SAM" id="Phobius"/>
    </source>
</evidence>
<reference evidence="19 20" key="1">
    <citation type="submission" date="2020-04" db="EMBL/GenBank/DDBJ databases">
        <authorList>
            <person name="Laetsch R D."/>
            <person name="Stevens L."/>
            <person name="Kumar S."/>
            <person name="Blaxter L. M."/>
        </authorList>
    </citation>
    <scope>NUCLEOTIDE SEQUENCE [LARGE SCALE GENOMIC DNA]</scope>
</reference>
<feature type="domain" description="Ionotropic glutamate receptor L-glutamate and glycine-binding" evidence="18">
    <location>
        <begin position="45"/>
        <end position="106"/>
    </location>
</feature>
<dbReference type="AlphaFoldDB" id="A0A8S1EFE7"/>
<organism evidence="19 20">
    <name type="scientific">Caenorhabditis bovis</name>
    <dbReference type="NCBI Taxonomy" id="2654633"/>
    <lineage>
        <taxon>Eukaryota</taxon>
        <taxon>Metazoa</taxon>
        <taxon>Ecdysozoa</taxon>
        <taxon>Nematoda</taxon>
        <taxon>Chromadorea</taxon>
        <taxon>Rhabditida</taxon>
        <taxon>Rhabditina</taxon>
        <taxon>Rhabditomorpha</taxon>
        <taxon>Rhabditoidea</taxon>
        <taxon>Rhabditidae</taxon>
        <taxon>Peloderinae</taxon>
        <taxon>Caenorhabditis</taxon>
    </lineage>
</organism>
<dbReference type="Gene3D" id="1.10.287.70">
    <property type="match status" value="1"/>
</dbReference>
<keyword evidence="6" id="KW-0964">Secreted</keyword>
<evidence type="ECO:0000256" key="13">
    <source>
        <dbReference type="ARBA" id="ARBA00023180"/>
    </source>
</evidence>